<evidence type="ECO:0000256" key="5">
    <source>
        <dbReference type="ARBA" id="ARBA00022723"/>
    </source>
</evidence>
<keyword evidence="10" id="KW-1185">Reference proteome</keyword>
<dbReference type="SUPFAM" id="SSF53098">
    <property type="entry name" value="Ribonuclease H-like"/>
    <property type="match status" value="1"/>
</dbReference>
<gene>
    <name evidence="9" type="ORF">PGLA1383_LOCUS21420</name>
</gene>
<name>A0A813EWP9_POLGL</name>
<keyword evidence="5" id="KW-0479">Metal-binding</keyword>
<proteinExistence type="inferred from homology"/>
<evidence type="ECO:0000256" key="7">
    <source>
        <dbReference type="ARBA" id="ARBA00022801"/>
    </source>
</evidence>
<dbReference type="InterPro" id="IPR036397">
    <property type="entry name" value="RNaseH_sf"/>
</dbReference>
<keyword evidence="7" id="KW-0378">Hydrolase</keyword>
<dbReference type="Gene3D" id="3.30.420.10">
    <property type="entry name" value="Ribonuclease H-like superfamily/Ribonuclease H"/>
    <property type="match status" value="1"/>
</dbReference>
<evidence type="ECO:0000256" key="3">
    <source>
        <dbReference type="ARBA" id="ARBA00012180"/>
    </source>
</evidence>
<dbReference type="InterPro" id="IPR050092">
    <property type="entry name" value="RNase_H"/>
</dbReference>
<dbReference type="GO" id="GO:0043137">
    <property type="term" value="P:DNA replication, removal of RNA primer"/>
    <property type="evidence" value="ECO:0007669"/>
    <property type="project" value="TreeGrafter"/>
</dbReference>
<dbReference type="AlphaFoldDB" id="A0A813EWP9"/>
<dbReference type="GO" id="GO:0003676">
    <property type="term" value="F:nucleic acid binding"/>
    <property type="evidence" value="ECO:0007669"/>
    <property type="project" value="InterPro"/>
</dbReference>
<dbReference type="OrthoDB" id="245563at2759"/>
<keyword evidence="6" id="KW-0255">Endonuclease</keyword>
<dbReference type="EMBL" id="CAJNNV010015107">
    <property type="protein sequence ID" value="CAE8603203.1"/>
    <property type="molecule type" value="Genomic_DNA"/>
</dbReference>
<comment type="similarity">
    <text evidence="2">Belongs to the RNase H family.</text>
</comment>
<dbReference type="Proteomes" id="UP000654075">
    <property type="component" value="Unassembled WGS sequence"/>
</dbReference>
<sequence>MFANFAAVVNRSPWSIFSGSVQLGVKSDSSTRLPGKPGALTGLTVLLAAAFFQMVSPSLRQRWTYQTRLCLLIISQAVPSDTSGRESFLNRKVVVYTDGACTNNQLPTLRQAGLGAWWGSGHLNIFSALLPGYQQANQRAELAAVIHVLQHEPRAVHIKIDSAYVVNGCLQHRVTWNALSWRHMSNVDLWRELHSLMESRAGDVVVSKVKRHASERDVRSGMVKKEDKVRNDAADLLAVEGAKSHAVPASAVAAQKQRVAATEDVQRMMLDIIAARAAHTKTVVAKRSSACCLAGELTGEARNGGFDGDYVSGGVISISSCSSSTDGADFLHGGPYANSDVEVVSIRSASLSREVPLLHVSSASGPSDLFVPDYMLSCLTQDPLFFRYQPSSLRRFDAGVFPGTRPAQCAHTTTTTRSNATALWTQRSRFTQ</sequence>
<keyword evidence="4" id="KW-0540">Nuclease</keyword>
<accession>A0A813EWP9</accession>
<dbReference type="EC" id="3.1.26.4" evidence="3"/>
<evidence type="ECO:0000256" key="4">
    <source>
        <dbReference type="ARBA" id="ARBA00022722"/>
    </source>
</evidence>
<dbReference type="PANTHER" id="PTHR10642">
    <property type="entry name" value="RIBONUCLEASE H1"/>
    <property type="match status" value="1"/>
</dbReference>
<evidence type="ECO:0000256" key="1">
    <source>
        <dbReference type="ARBA" id="ARBA00000077"/>
    </source>
</evidence>
<dbReference type="PROSITE" id="PS50879">
    <property type="entry name" value="RNASE_H_1"/>
    <property type="match status" value="1"/>
</dbReference>
<evidence type="ECO:0000256" key="6">
    <source>
        <dbReference type="ARBA" id="ARBA00022759"/>
    </source>
</evidence>
<reference evidence="9" key="1">
    <citation type="submission" date="2021-02" db="EMBL/GenBank/DDBJ databases">
        <authorList>
            <person name="Dougan E. K."/>
            <person name="Rhodes N."/>
            <person name="Thang M."/>
            <person name="Chan C."/>
        </authorList>
    </citation>
    <scope>NUCLEOTIDE SEQUENCE</scope>
</reference>
<dbReference type="InterPro" id="IPR012337">
    <property type="entry name" value="RNaseH-like_sf"/>
</dbReference>
<dbReference type="InterPro" id="IPR002156">
    <property type="entry name" value="RNaseH_domain"/>
</dbReference>
<dbReference type="Pfam" id="PF00075">
    <property type="entry name" value="RNase_H"/>
    <property type="match status" value="1"/>
</dbReference>
<evidence type="ECO:0000313" key="9">
    <source>
        <dbReference type="EMBL" id="CAE8603203.1"/>
    </source>
</evidence>
<organism evidence="9 10">
    <name type="scientific">Polarella glacialis</name>
    <name type="common">Dinoflagellate</name>
    <dbReference type="NCBI Taxonomy" id="89957"/>
    <lineage>
        <taxon>Eukaryota</taxon>
        <taxon>Sar</taxon>
        <taxon>Alveolata</taxon>
        <taxon>Dinophyceae</taxon>
        <taxon>Suessiales</taxon>
        <taxon>Suessiaceae</taxon>
        <taxon>Polarella</taxon>
    </lineage>
</organism>
<feature type="domain" description="RNase H type-1" evidence="8">
    <location>
        <begin position="89"/>
        <end position="243"/>
    </location>
</feature>
<dbReference type="GO" id="GO:0004523">
    <property type="term" value="F:RNA-DNA hybrid ribonuclease activity"/>
    <property type="evidence" value="ECO:0007669"/>
    <property type="project" value="UniProtKB-EC"/>
</dbReference>
<comment type="catalytic activity">
    <reaction evidence="1">
        <text>Endonucleolytic cleavage to 5'-phosphomonoester.</text>
        <dbReference type="EC" id="3.1.26.4"/>
    </reaction>
</comment>
<protein>
    <recommendedName>
        <fullName evidence="3">ribonuclease H</fullName>
        <ecNumber evidence="3">3.1.26.4</ecNumber>
    </recommendedName>
</protein>
<evidence type="ECO:0000256" key="2">
    <source>
        <dbReference type="ARBA" id="ARBA00005300"/>
    </source>
</evidence>
<comment type="caution">
    <text evidence="9">The sequence shown here is derived from an EMBL/GenBank/DDBJ whole genome shotgun (WGS) entry which is preliminary data.</text>
</comment>
<evidence type="ECO:0000259" key="8">
    <source>
        <dbReference type="PROSITE" id="PS50879"/>
    </source>
</evidence>
<dbReference type="CDD" id="cd09280">
    <property type="entry name" value="RNase_HI_eukaryote_like"/>
    <property type="match status" value="1"/>
</dbReference>
<dbReference type="GO" id="GO:0046872">
    <property type="term" value="F:metal ion binding"/>
    <property type="evidence" value="ECO:0007669"/>
    <property type="project" value="UniProtKB-KW"/>
</dbReference>
<evidence type="ECO:0000313" key="10">
    <source>
        <dbReference type="Proteomes" id="UP000654075"/>
    </source>
</evidence>
<dbReference type="PANTHER" id="PTHR10642:SF26">
    <property type="entry name" value="RIBONUCLEASE H1"/>
    <property type="match status" value="1"/>
</dbReference>